<evidence type="ECO:0000256" key="4">
    <source>
        <dbReference type="ARBA" id="ARBA00022968"/>
    </source>
</evidence>
<feature type="transmembrane region" description="Helical" evidence="7">
    <location>
        <begin position="62"/>
        <end position="86"/>
    </location>
</feature>
<dbReference type="GO" id="GO:1990573">
    <property type="term" value="P:potassium ion import across plasma membrane"/>
    <property type="evidence" value="ECO:0007669"/>
    <property type="project" value="TreeGrafter"/>
</dbReference>
<dbReference type="InterPro" id="IPR038702">
    <property type="entry name" value="Na/K_ATPase_sub_beta_sf"/>
</dbReference>
<dbReference type="Proteomes" id="UP000030764">
    <property type="component" value="Unassembled WGS sequence"/>
</dbReference>
<dbReference type="GO" id="GO:0005890">
    <property type="term" value="C:sodium:potassium-exchanging ATPase complex"/>
    <property type="evidence" value="ECO:0007669"/>
    <property type="project" value="InterPro"/>
</dbReference>
<name>A0A085MXE7_9BILA</name>
<keyword evidence="4" id="KW-0735">Signal-anchor</keyword>
<keyword evidence="5 7" id="KW-1133">Transmembrane helix</keyword>
<proteinExistence type="inferred from homology"/>
<evidence type="ECO:0000256" key="5">
    <source>
        <dbReference type="ARBA" id="ARBA00022989"/>
    </source>
</evidence>
<evidence type="ECO:0000313" key="8">
    <source>
        <dbReference type="EMBL" id="KFD48156.1"/>
    </source>
</evidence>
<evidence type="ECO:0000313" key="9">
    <source>
        <dbReference type="EMBL" id="KFD61893.1"/>
    </source>
</evidence>
<evidence type="ECO:0000256" key="3">
    <source>
        <dbReference type="ARBA" id="ARBA00022692"/>
    </source>
</evidence>
<gene>
    <name evidence="8" type="ORF">M513_10942</name>
    <name evidence="9" type="ORF">M514_10942</name>
</gene>
<dbReference type="GO" id="GO:0030007">
    <property type="term" value="P:intracellular potassium ion homeostasis"/>
    <property type="evidence" value="ECO:0007669"/>
    <property type="project" value="TreeGrafter"/>
</dbReference>
<sequence>MASRYTIVDEPEAMELDDDVYRSGITIEDFSGSTRSLDPIIPGPIGLKTIFYDPRWSPRQRFCCLTVAVVITCCCLAVLIALFVGLGQVIAYINRSDRLKASGLYMVPDLDMHDISVLVYHPDEKYKALHSTYIDEMNRYLEVYRNQSSEFRDCDLSTSTGKNKICRFDVSWLGDNCTSSNGYGFATGNPCVLFVLRNVGHWVPVLSEPFLNSLKEADPTEQNRQFDKNHIPISCSVMRMGDIVEPKDGEQMFNYFPDSGFNITFLYEHSMLPPLVFVQIAQPHRFSELHIRCQIAADNIRELEGIHSIEFEYNNPQPDVQEKIPVV</sequence>
<dbReference type="PANTHER" id="PTHR11523:SF28">
    <property type="entry name" value="NA_K-ATPASE BETA SUBUNIT ISOFORM 4-RELATED"/>
    <property type="match status" value="1"/>
</dbReference>
<accession>A0A085MXE7</accession>
<keyword evidence="10" id="KW-1185">Reference proteome</keyword>
<dbReference type="InterPro" id="IPR000402">
    <property type="entry name" value="Na/K_ATPase_sub_beta"/>
</dbReference>
<evidence type="ECO:0000256" key="6">
    <source>
        <dbReference type="ARBA" id="ARBA00023136"/>
    </source>
</evidence>
<dbReference type="AlphaFoldDB" id="A0A085MXE7"/>
<dbReference type="PANTHER" id="PTHR11523">
    <property type="entry name" value="SODIUM/POTASSIUM-DEPENDENT ATPASE BETA SUBUNIT"/>
    <property type="match status" value="1"/>
</dbReference>
<evidence type="ECO:0000256" key="7">
    <source>
        <dbReference type="SAM" id="Phobius"/>
    </source>
</evidence>
<evidence type="ECO:0000313" key="10">
    <source>
        <dbReference type="Proteomes" id="UP000030764"/>
    </source>
</evidence>
<comment type="similarity">
    <text evidence="2">Belongs to the X(+)/potassium ATPases subunit beta family.</text>
</comment>
<protein>
    <submittedName>
        <fullName evidence="9">Uncharacterized protein</fullName>
    </submittedName>
</protein>
<reference evidence="9 10" key="1">
    <citation type="journal article" date="2014" name="Nat. Genet.">
        <title>Genome and transcriptome of the porcine whipworm Trichuris suis.</title>
        <authorList>
            <person name="Jex A.R."/>
            <person name="Nejsum P."/>
            <person name="Schwarz E.M."/>
            <person name="Hu L."/>
            <person name="Young N.D."/>
            <person name="Hall R.S."/>
            <person name="Korhonen P.K."/>
            <person name="Liao S."/>
            <person name="Thamsborg S."/>
            <person name="Xia J."/>
            <person name="Xu P."/>
            <person name="Wang S."/>
            <person name="Scheerlinck J.P."/>
            <person name="Hofmann A."/>
            <person name="Sternberg P.W."/>
            <person name="Wang J."/>
            <person name="Gasser R.B."/>
        </authorList>
    </citation>
    <scope>NUCLEOTIDE SEQUENCE [LARGE SCALE GENOMIC DNA]</scope>
    <source>
        <strain evidence="9">DCEP-RM93F</strain>
        <strain evidence="8">DCEP-RM93M</strain>
    </source>
</reference>
<evidence type="ECO:0000256" key="2">
    <source>
        <dbReference type="ARBA" id="ARBA00005876"/>
    </source>
</evidence>
<dbReference type="GO" id="GO:0006883">
    <property type="term" value="P:intracellular sodium ion homeostasis"/>
    <property type="evidence" value="ECO:0007669"/>
    <property type="project" value="TreeGrafter"/>
</dbReference>
<dbReference type="Proteomes" id="UP000030758">
    <property type="component" value="Unassembled WGS sequence"/>
</dbReference>
<dbReference type="GO" id="GO:0001671">
    <property type="term" value="F:ATPase activator activity"/>
    <property type="evidence" value="ECO:0007669"/>
    <property type="project" value="TreeGrafter"/>
</dbReference>
<evidence type="ECO:0000256" key="1">
    <source>
        <dbReference type="ARBA" id="ARBA00004606"/>
    </source>
</evidence>
<comment type="subcellular location">
    <subcellularLocation>
        <location evidence="1">Membrane</location>
        <topology evidence="1">Single-pass type II membrane protein</topology>
    </subcellularLocation>
</comment>
<dbReference type="EMBL" id="KL363301">
    <property type="protein sequence ID" value="KFD48156.1"/>
    <property type="molecule type" value="Genomic_DNA"/>
</dbReference>
<keyword evidence="6 7" id="KW-0472">Membrane</keyword>
<dbReference type="GO" id="GO:0036376">
    <property type="term" value="P:sodium ion export across plasma membrane"/>
    <property type="evidence" value="ECO:0007669"/>
    <property type="project" value="TreeGrafter"/>
</dbReference>
<keyword evidence="3 7" id="KW-0812">Transmembrane</keyword>
<dbReference type="EMBL" id="KL367607">
    <property type="protein sequence ID" value="KFD61893.1"/>
    <property type="molecule type" value="Genomic_DNA"/>
</dbReference>
<dbReference type="OrthoDB" id="5912413at2759"/>
<dbReference type="Pfam" id="PF00287">
    <property type="entry name" value="Na_K-ATPase"/>
    <property type="match status" value="1"/>
</dbReference>
<organism evidence="9">
    <name type="scientific">Trichuris suis</name>
    <name type="common">pig whipworm</name>
    <dbReference type="NCBI Taxonomy" id="68888"/>
    <lineage>
        <taxon>Eukaryota</taxon>
        <taxon>Metazoa</taxon>
        <taxon>Ecdysozoa</taxon>
        <taxon>Nematoda</taxon>
        <taxon>Enoplea</taxon>
        <taxon>Dorylaimia</taxon>
        <taxon>Trichinellida</taxon>
        <taxon>Trichuridae</taxon>
        <taxon>Trichuris</taxon>
    </lineage>
</organism>
<dbReference type="Gene3D" id="2.60.40.1660">
    <property type="entry name" value="Na, k-atpase alpha subunit"/>
    <property type="match status" value="1"/>
</dbReference>